<evidence type="ECO:0000256" key="1">
    <source>
        <dbReference type="SAM" id="MobiDB-lite"/>
    </source>
</evidence>
<gene>
    <name evidence="3" type="ORF">A2390_01100</name>
</gene>
<keyword evidence="2" id="KW-0472">Membrane</keyword>
<comment type="caution">
    <text evidence="3">The sequence shown here is derived from an EMBL/GenBank/DDBJ whole genome shotgun (WGS) entry which is preliminary data.</text>
</comment>
<protein>
    <submittedName>
        <fullName evidence="3">Uncharacterized protein</fullName>
    </submittedName>
</protein>
<feature type="transmembrane region" description="Helical" evidence="2">
    <location>
        <begin position="30"/>
        <end position="48"/>
    </location>
</feature>
<evidence type="ECO:0000313" key="4">
    <source>
        <dbReference type="Proteomes" id="UP000178599"/>
    </source>
</evidence>
<reference evidence="3 4" key="1">
    <citation type="journal article" date="2016" name="Nat. Commun.">
        <title>Thousands of microbial genomes shed light on interconnected biogeochemical processes in an aquifer system.</title>
        <authorList>
            <person name="Anantharaman K."/>
            <person name="Brown C.T."/>
            <person name="Hug L.A."/>
            <person name="Sharon I."/>
            <person name="Castelle C.J."/>
            <person name="Probst A.J."/>
            <person name="Thomas B.C."/>
            <person name="Singh A."/>
            <person name="Wilkins M.J."/>
            <person name="Karaoz U."/>
            <person name="Brodie E.L."/>
            <person name="Williams K.H."/>
            <person name="Hubbard S.S."/>
            <person name="Banfield J.F."/>
        </authorList>
    </citation>
    <scope>NUCLEOTIDE SEQUENCE [LARGE SCALE GENOMIC DNA]</scope>
</reference>
<keyword evidence="2" id="KW-1133">Transmembrane helix</keyword>
<evidence type="ECO:0000313" key="3">
    <source>
        <dbReference type="EMBL" id="OGZ02158.1"/>
    </source>
</evidence>
<evidence type="ECO:0000256" key="2">
    <source>
        <dbReference type="SAM" id="Phobius"/>
    </source>
</evidence>
<accession>A0A1G2CNY9</accession>
<dbReference type="Proteomes" id="UP000178599">
    <property type="component" value="Unassembled WGS sequence"/>
</dbReference>
<dbReference type="AlphaFoldDB" id="A0A1G2CNY9"/>
<keyword evidence="2" id="KW-0812">Transmembrane</keyword>
<organism evidence="3 4">
    <name type="scientific">Candidatus Liptonbacteria bacterium RIFOXYB1_FULL_36_10</name>
    <dbReference type="NCBI Taxonomy" id="1798654"/>
    <lineage>
        <taxon>Bacteria</taxon>
        <taxon>Candidatus Liptoniibacteriota</taxon>
    </lineage>
</organism>
<dbReference type="EMBL" id="MHLE01000041">
    <property type="protein sequence ID" value="OGZ02158.1"/>
    <property type="molecule type" value="Genomic_DNA"/>
</dbReference>
<feature type="region of interest" description="Disordered" evidence="1">
    <location>
        <begin position="80"/>
        <end position="116"/>
    </location>
</feature>
<name>A0A1G2CNY9_9BACT</name>
<feature type="compositionally biased region" description="Polar residues" evidence="1">
    <location>
        <begin position="80"/>
        <end position="92"/>
    </location>
</feature>
<sequence>MLSKVALKKNLKMDNINLNSSGGGKNMKPIFISVAVVIIAGVALYFYAGMQNKVEQNNENTPESSVTAADIPKLDTDTANIGESVAPAQTTEKMPDLNPINKTNPFKDVYQNPFGQ</sequence>
<proteinExistence type="predicted"/>